<evidence type="ECO:0000313" key="3">
    <source>
        <dbReference type="Proteomes" id="UP000615026"/>
    </source>
</evidence>
<evidence type="ECO:0000313" key="2">
    <source>
        <dbReference type="EMBL" id="MBE9067790.1"/>
    </source>
</evidence>
<sequence>MRHCKFLKDRALRSQKLVQKIDLSEVYPCPSCRHRGQIQEITLTEAFGCDRCQQIYVIRDGGFGLEQLSGAHPYRRLWRWTGHQWKQYSQLPISSWLGLLIVIAMVLAIAGVWLLLSVPFRVLAVLAAGIASGVIITSRR</sequence>
<feature type="transmembrane region" description="Helical" evidence="1">
    <location>
        <begin position="96"/>
        <end position="116"/>
    </location>
</feature>
<keyword evidence="1" id="KW-1133">Transmembrane helix</keyword>
<keyword evidence="1" id="KW-0472">Membrane</keyword>
<accession>A0A929F5T8</accession>
<keyword evidence="1" id="KW-0812">Transmembrane</keyword>
<organism evidence="2 3">
    <name type="scientific">Leptolyngbya cf. ectocarpi LEGE 11479</name>
    <dbReference type="NCBI Taxonomy" id="1828722"/>
    <lineage>
        <taxon>Bacteria</taxon>
        <taxon>Bacillati</taxon>
        <taxon>Cyanobacteriota</taxon>
        <taxon>Cyanophyceae</taxon>
        <taxon>Leptolyngbyales</taxon>
        <taxon>Leptolyngbyaceae</taxon>
        <taxon>Leptolyngbya group</taxon>
        <taxon>Leptolyngbya</taxon>
    </lineage>
</organism>
<evidence type="ECO:0000256" key="1">
    <source>
        <dbReference type="SAM" id="Phobius"/>
    </source>
</evidence>
<protein>
    <recommendedName>
        <fullName evidence="4">Transcription factor zinc-finger domain-containing protein</fullName>
    </recommendedName>
</protein>
<reference evidence="2" key="1">
    <citation type="submission" date="2020-10" db="EMBL/GenBank/DDBJ databases">
        <authorList>
            <person name="Castelo-Branco R."/>
            <person name="Eusebio N."/>
            <person name="Adriana R."/>
            <person name="Vieira A."/>
            <person name="Brugerolle De Fraissinette N."/>
            <person name="Rezende De Castro R."/>
            <person name="Schneider M.P."/>
            <person name="Vasconcelos V."/>
            <person name="Leao P.N."/>
        </authorList>
    </citation>
    <scope>NUCLEOTIDE SEQUENCE</scope>
    <source>
        <strain evidence="2">LEGE 11479</strain>
    </source>
</reference>
<comment type="caution">
    <text evidence="2">The sequence shown here is derived from an EMBL/GenBank/DDBJ whole genome shotgun (WGS) entry which is preliminary data.</text>
</comment>
<dbReference type="EMBL" id="JADEXP010000119">
    <property type="protein sequence ID" value="MBE9067790.1"/>
    <property type="molecule type" value="Genomic_DNA"/>
</dbReference>
<evidence type="ECO:0008006" key="4">
    <source>
        <dbReference type="Google" id="ProtNLM"/>
    </source>
</evidence>
<keyword evidence="3" id="KW-1185">Reference proteome</keyword>
<dbReference type="Proteomes" id="UP000615026">
    <property type="component" value="Unassembled WGS sequence"/>
</dbReference>
<dbReference type="AlphaFoldDB" id="A0A929F5T8"/>
<gene>
    <name evidence="2" type="ORF">IQ260_14120</name>
</gene>
<name>A0A929F5T8_LEPEC</name>
<feature type="transmembrane region" description="Helical" evidence="1">
    <location>
        <begin position="122"/>
        <end position="138"/>
    </location>
</feature>
<proteinExistence type="predicted"/>